<accession>A0A1G8JAM7</accession>
<evidence type="ECO:0000313" key="2">
    <source>
        <dbReference type="Proteomes" id="UP000199017"/>
    </source>
</evidence>
<dbReference type="RefSeq" id="WP_091585044.1">
    <property type="nucleotide sequence ID" value="NZ_FNDU01000006.1"/>
</dbReference>
<organism evidence="1 2">
    <name type="scientific">Alteribacillus bidgolensis</name>
    <dbReference type="NCBI Taxonomy" id="930129"/>
    <lineage>
        <taxon>Bacteria</taxon>
        <taxon>Bacillati</taxon>
        <taxon>Bacillota</taxon>
        <taxon>Bacilli</taxon>
        <taxon>Bacillales</taxon>
        <taxon>Bacillaceae</taxon>
        <taxon>Alteribacillus</taxon>
    </lineage>
</organism>
<dbReference type="STRING" id="930129.SAMN05216352_106121"/>
<dbReference type="AlphaFoldDB" id="A0A1G8JAM7"/>
<proteinExistence type="predicted"/>
<protein>
    <submittedName>
        <fullName evidence="1">Uncharacterized protein</fullName>
    </submittedName>
</protein>
<sequence length="657" mass="74889">MAVQMNTGGEINTFETAFNNLQQAAPYAKEMYQNHVFQVAKKLAETREGIRELYEYAPKFEEAGVFEGGPWENPSKLQPALVNGSLRVDGVESIVALLSELRMVALAKETYTHENVTAEEAHEYLNEVMANNLDFIFPEEVDEDGDEQGKETERAQRLFELVVDELTLQSISSTLISEIKRLTVQRPIMTNRIRVMIRKAEQLMHEDVDEQDRKEIERFHYAISTLTPLSREFEDYGEYRQQLKEISEEDLEEEAKAFGSSLHDTGLVSPYHVVLIRHLNRNDKKEMMKFALGLSDNGYAHLEEHYEMVQQLIKVAVHIPTRQSIYGLSRLLERGVLSQTPVKPGLRRLIELDINQDVRNTLMDVTHSKKEGLTANDILTAGVMSVLGQPLGIGQGLNPTCQSARALSLWSIHAPGYLLELIPRAARDGDIDVSFEGLPIHSKDLPGGLAPELHEELDPVSLVLVPHLDRIYAEMVRRVQFRGDDPHKWVNPAFYGDWIPKGFSKVFQHNTQNIVDYQGFVRLFYATHHPEYNEGHEMIYPNPVGIAITTVYGNFLGFHAITIQRIAKDSEGNYRVYFYNPNNDSSQNWGQGIEPAVQGHGEIEGESSLPFHEFVSRLYAFHYNPYEQGDSFAVDSNNLEEIERLAKNSWGQEFQWL</sequence>
<dbReference type="Proteomes" id="UP000199017">
    <property type="component" value="Unassembled WGS sequence"/>
</dbReference>
<keyword evidence="2" id="KW-1185">Reference proteome</keyword>
<dbReference type="EMBL" id="FNDU01000006">
    <property type="protein sequence ID" value="SDI28142.1"/>
    <property type="molecule type" value="Genomic_DNA"/>
</dbReference>
<gene>
    <name evidence="1" type="ORF">SAMN05216352_106121</name>
</gene>
<dbReference type="OrthoDB" id="3893742at2"/>
<name>A0A1G8JAM7_9BACI</name>
<evidence type="ECO:0000313" key="1">
    <source>
        <dbReference type="EMBL" id="SDI28142.1"/>
    </source>
</evidence>
<reference evidence="1 2" key="1">
    <citation type="submission" date="2016-10" db="EMBL/GenBank/DDBJ databases">
        <authorList>
            <person name="de Groot N.N."/>
        </authorList>
    </citation>
    <scope>NUCLEOTIDE SEQUENCE [LARGE SCALE GENOMIC DNA]</scope>
    <source>
        <strain evidence="2">P4B,CCM 7963,CECT 7998,DSM 25260,IBRC-M 10614,KCTC 13821</strain>
    </source>
</reference>